<keyword evidence="7" id="KW-0813">Transport</keyword>
<keyword evidence="3" id="KW-1003">Cell membrane</keyword>
<evidence type="ECO:0000313" key="9">
    <source>
        <dbReference type="EMBL" id="VEN74601.1"/>
    </source>
</evidence>
<proteinExistence type="inferred from homology"/>
<name>A0A484HMS0_9BACT</name>
<protein>
    <submittedName>
        <fullName evidence="9">Biopolymer transporter ExbD</fullName>
    </submittedName>
</protein>
<dbReference type="InterPro" id="IPR003400">
    <property type="entry name" value="ExbD"/>
</dbReference>
<comment type="similarity">
    <text evidence="2 7">Belongs to the ExbD/TolR family.</text>
</comment>
<dbReference type="PANTHER" id="PTHR30558">
    <property type="entry name" value="EXBD MEMBRANE COMPONENT OF PMF-DRIVEN MACROMOLECULE IMPORT SYSTEM"/>
    <property type="match status" value="1"/>
</dbReference>
<sequence length="137" mass="15187">MKARRYVYKRSARIEILPLIDVVFLLLAFFIYAMLSMAVHRGMTVALPESASAKIVKGRAVSVTIAEDGRLYIDESPASYEGLKAELVKRIGNQTSPEAFLFAEKTVQCQTIFSVLDEIRAAGFERVSLQAKGLGEK</sequence>
<feature type="transmembrane region" description="Helical" evidence="8">
    <location>
        <begin position="12"/>
        <end position="35"/>
    </location>
</feature>
<keyword evidence="4 7" id="KW-0812">Transmembrane</keyword>
<dbReference type="PANTHER" id="PTHR30558:SF3">
    <property type="entry name" value="BIOPOLYMER TRANSPORT PROTEIN EXBD-RELATED"/>
    <property type="match status" value="1"/>
</dbReference>
<keyword evidence="5 8" id="KW-1133">Transmembrane helix</keyword>
<evidence type="ECO:0000256" key="7">
    <source>
        <dbReference type="RuleBase" id="RU003879"/>
    </source>
</evidence>
<dbReference type="AlphaFoldDB" id="A0A484HMS0"/>
<evidence type="ECO:0000256" key="4">
    <source>
        <dbReference type="ARBA" id="ARBA00022692"/>
    </source>
</evidence>
<gene>
    <name evidence="9" type="ORF">EPICR_40186</name>
</gene>
<dbReference type="GO" id="GO:0005886">
    <property type="term" value="C:plasma membrane"/>
    <property type="evidence" value="ECO:0007669"/>
    <property type="project" value="UniProtKB-SubCell"/>
</dbReference>
<evidence type="ECO:0000256" key="1">
    <source>
        <dbReference type="ARBA" id="ARBA00004162"/>
    </source>
</evidence>
<keyword evidence="6 8" id="KW-0472">Membrane</keyword>
<dbReference type="Gene3D" id="3.30.420.270">
    <property type="match status" value="1"/>
</dbReference>
<dbReference type="EMBL" id="CAACVI010000034">
    <property type="protein sequence ID" value="VEN74601.1"/>
    <property type="molecule type" value="Genomic_DNA"/>
</dbReference>
<evidence type="ECO:0000256" key="3">
    <source>
        <dbReference type="ARBA" id="ARBA00022475"/>
    </source>
</evidence>
<reference evidence="9" key="1">
    <citation type="submission" date="2019-01" db="EMBL/GenBank/DDBJ databases">
        <authorList>
            <consortium name="Genoscope - CEA"/>
            <person name="William W."/>
        </authorList>
    </citation>
    <scope>NUCLEOTIDE SEQUENCE</scope>
    <source>
        <strain evidence="9">CR-1</strain>
    </source>
</reference>
<evidence type="ECO:0000256" key="6">
    <source>
        <dbReference type="ARBA" id="ARBA00023136"/>
    </source>
</evidence>
<dbReference type="GO" id="GO:0015031">
    <property type="term" value="P:protein transport"/>
    <property type="evidence" value="ECO:0007669"/>
    <property type="project" value="UniProtKB-KW"/>
</dbReference>
<evidence type="ECO:0000256" key="2">
    <source>
        <dbReference type="ARBA" id="ARBA00005811"/>
    </source>
</evidence>
<accession>A0A484HMS0</accession>
<comment type="subcellular location">
    <subcellularLocation>
        <location evidence="1">Cell membrane</location>
        <topology evidence="1">Single-pass membrane protein</topology>
    </subcellularLocation>
    <subcellularLocation>
        <location evidence="7">Cell membrane</location>
        <topology evidence="7">Single-pass type II membrane protein</topology>
    </subcellularLocation>
</comment>
<evidence type="ECO:0000256" key="5">
    <source>
        <dbReference type="ARBA" id="ARBA00022989"/>
    </source>
</evidence>
<evidence type="ECO:0000256" key="8">
    <source>
        <dbReference type="SAM" id="Phobius"/>
    </source>
</evidence>
<organism evidence="9">
    <name type="scientific">uncultured Desulfobacteraceae bacterium</name>
    <dbReference type="NCBI Taxonomy" id="218296"/>
    <lineage>
        <taxon>Bacteria</taxon>
        <taxon>Pseudomonadati</taxon>
        <taxon>Thermodesulfobacteriota</taxon>
        <taxon>Desulfobacteria</taxon>
        <taxon>Desulfobacterales</taxon>
        <taxon>Desulfobacteraceae</taxon>
        <taxon>environmental samples</taxon>
    </lineage>
</organism>
<dbReference type="Pfam" id="PF02472">
    <property type="entry name" value="ExbD"/>
    <property type="match status" value="1"/>
</dbReference>
<keyword evidence="7" id="KW-0653">Protein transport</keyword>
<dbReference type="GO" id="GO:0022857">
    <property type="term" value="F:transmembrane transporter activity"/>
    <property type="evidence" value="ECO:0007669"/>
    <property type="project" value="InterPro"/>
</dbReference>